<proteinExistence type="predicted"/>
<keyword evidence="1 2" id="KW-0238">DNA-binding</keyword>
<dbReference type="PRINTS" id="PR00455">
    <property type="entry name" value="HTHTETR"/>
</dbReference>
<dbReference type="PANTHER" id="PTHR43479:SF11">
    <property type="entry name" value="ACREF_ENVCD OPERON REPRESSOR-RELATED"/>
    <property type="match status" value="1"/>
</dbReference>
<dbReference type="Pfam" id="PF00440">
    <property type="entry name" value="TetR_N"/>
    <property type="match status" value="1"/>
</dbReference>
<evidence type="ECO:0000256" key="1">
    <source>
        <dbReference type="ARBA" id="ARBA00023125"/>
    </source>
</evidence>
<dbReference type="InterPro" id="IPR050624">
    <property type="entry name" value="HTH-type_Tx_Regulator"/>
</dbReference>
<dbReference type="STRING" id="459525.SAMN04488137_3921"/>
<dbReference type="InterPro" id="IPR023772">
    <property type="entry name" value="DNA-bd_HTH_TetR-type_CS"/>
</dbReference>
<keyword evidence="5" id="KW-1185">Reference proteome</keyword>
<organism evidence="4 5">
    <name type="scientific">Fictibacillus solisalsi</name>
    <dbReference type="NCBI Taxonomy" id="459525"/>
    <lineage>
        <taxon>Bacteria</taxon>
        <taxon>Bacillati</taxon>
        <taxon>Bacillota</taxon>
        <taxon>Bacilli</taxon>
        <taxon>Bacillales</taxon>
        <taxon>Fictibacillaceae</taxon>
        <taxon>Fictibacillus</taxon>
    </lineage>
</organism>
<dbReference type="RefSeq" id="WP_244520515.1">
    <property type="nucleotide sequence ID" value="NZ_FNHW01000002.1"/>
</dbReference>
<dbReference type="InterPro" id="IPR001647">
    <property type="entry name" value="HTH_TetR"/>
</dbReference>
<gene>
    <name evidence="4" type="ORF">SAMN04488137_3921</name>
</gene>
<protein>
    <submittedName>
        <fullName evidence="4">Transcriptional regulator, TetR family</fullName>
    </submittedName>
</protein>
<dbReference type="InterPro" id="IPR009057">
    <property type="entry name" value="Homeodomain-like_sf"/>
</dbReference>
<reference evidence="5" key="1">
    <citation type="submission" date="2016-10" db="EMBL/GenBank/DDBJ databases">
        <authorList>
            <person name="Varghese N."/>
            <person name="Submissions S."/>
        </authorList>
    </citation>
    <scope>NUCLEOTIDE SEQUENCE [LARGE SCALE GENOMIC DNA]</scope>
    <source>
        <strain evidence="5">CGMCC 1.6854</strain>
    </source>
</reference>
<dbReference type="GO" id="GO:0003677">
    <property type="term" value="F:DNA binding"/>
    <property type="evidence" value="ECO:0007669"/>
    <property type="project" value="UniProtKB-UniRule"/>
</dbReference>
<accession>A0A1H0A5K1</accession>
<evidence type="ECO:0000259" key="3">
    <source>
        <dbReference type="PROSITE" id="PS50977"/>
    </source>
</evidence>
<dbReference type="PANTHER" id="PTHR43479">
    <property type="entry name" value="ACREF/ENVCD OPERON REPRESSOR-RELATED"/>
    <property type="match status" value="1"/>
</dbReference>
<sequence>MVNRHILTLTEVVNEKMKEVLLLNSKFFSLDDEKQIKILNAAIKVYVQKGYDHASTNEIVKEAGISKGLLFHYFKNKKTLYLFLFDHCVKVVMEDFYKKTVMGEPDFFKRLNDMTLIKIELLQTYPDIFRFFERVMLEESEQIRSDFQSRIKEFSASSSTWLFDGIDHSRFREDLDLEKAIKSMMWTFQGLSEEYLMKAKMKQQELDYDEVFAESKAYIEMFKQAFYK</sequence>
<name>A0A1H0A5K1_9BACL</name>
<dbReference type="PROSITE" id="PS01081">
    <property type="entry name" value="HTH_TETR_1"/>
    <property type="match status" value="1"/>
</dbReference>
<evidence type="ECO:0000313" key="4">
    <source>
        <dbReference type="EMBL" id="SDN28491.1"/>
    </source>
</evidence>
<dbReference type="Proteomes" id="UP000199544">
    <property type="component" value="Unassembled WGS sequence"/>
</dbReference>
<dbReference type="AlphaFoldDB" id="A0A1H0A5K1"/>
<feature type="DNA-binding region" description="H-T-H motif" evidence="2">
    <location>
        <begin position="55"/>
        <end position="74"/>
    </location>
</feature>
<dbReference type="Gene3D" id="1.10.357.10">
    <property type="entry name" value="Tetracycline Repressor, domain 2"/>
    <property type="match status" value="1"/>
</dbReference>
<evidence type="ECO:0000313" key="5">
    <source>
        <dbReference type="Proteomes" id="UP000199544"/>
    </source>
</evidence>
<evidence type="ECO:0000256" key="2">
    <source>
        <dbReference type="PROSITE-ProRule" id="PRU00335"/>
    </source>
</evidence>
<dbReference type="InterPro" id="IPR036271">
    <property type="entry name" value="Tet_transcr_reg_TetR-rel_C_sf"/>
</dbReference>
<dbReference type="EMBL" id="FNHW01000002">
    <property type="protein sequence ID" value="SDN28491.1"/>
    <property type="molecule type" value="Genomic_DNA"/>
</dbReference>
<dbReference type="Gene3D" id="1.10.10.60">
    <property type="entry name" value="Homeodomain-like"/>
    <property type="match status" value="1"/>
</dbReference>
<feature type="domain" description="HTH tetR-type" evidence="3">
    <location>
        <begin position="32"/>
        <end position="92"/>
    </location>
</feature>
<dbReference type="PROSITE" id="PS50977">
    <property type="entry name" value="HTH_TETR_2"/>
    <property type="match status" value="1"/>
</dbReference>
<dbReference type="SUPFAM" id="SSF46689">
    <property type="entry name" value="Homeodomain-like"/>
    <property type="match status" value="1"/>
</dbReference>
<dbReference type="SUPFAM" id="SSF48498">
    <property type="entry name" value="Tetracyclin repressor-like, C-terminal domain"/>
    <property type="match status" value="1"/>
</dbReference>